<keyword evidence="4" id="KW-0862">Zinc</keyword>
<evidence type="ECO:0000259" key="8">
    <source>
        <dbReference type="PROSITE" id="PS50249"/>
    </source>
</evidence>
<dbReference type="InterPro" id="IPR001405">
    <property type="entry name" value="UPF0758"/>
</dbReference>
<evidence type="ECO:0000256" key="7">
    <source>
        <dbReference type="SAM" id="MobiDB-lite"/>
    </source>
</evidence>
<name>A0A0K8NUS3_PISS1</name>
<dbReference type="PROSITE" id="PS50249">
    <property type="entry name" value="MPN"/>
    <property type="match status" value="1"/>
</dbReference>
<keyword evidence="3" id="KW-0378">Hydrolase</keyword>
<dbReference type="STRING" id="1547922.ISF6_3897"/>
<dbReference type="Pfam" id="PF04002">
    <property type="entry name" value="RadC"/>
    <property type="match status" value="1"/>
</dbReference>
<reference evidence="10" key="1">
    <citation type="submission" date="2015-07" db="EMBL/GenBank/DDBJ databases">
        <title>Discovery of a poly(ethylene terephthalate assimilation.</title>
        <authorList>
            <person name="Yoshida S."/>
            <person name="Hiraga K."/>
            <person name="Takehana T."/>
            <person name="Taniguchi I."/>
            <person name="Yamaji H."/>
            <person name="Maeda Y."/>
            <person name="Toyohara K."/>
            <person name="Miyamoto K."/>
            <person name="Kimura Y."/>
            <person name="Oda K."/>
        </authorList>
    </citation>
    <scope>NUCLEOTIDE SEQUENCE [LARGE SCALE GENOMIC DNA]</scope>
    <source>
        <strain evidence="10">NBRC 110686 / TISTR 2288 / 201-F6</strain>
    </source>
</reference>
<dbReference type="PANTHER" id="PTHR30471">
    <property type="entry name" value="DNA REPAIR PROTEIN RADC"/>
    <property type="match status" value="1"/>
</dbReference>
<protein>
    <submittedName>
        <fullName evidence="9">DNA repair protein RadC</fullName>
    </submittedName>
</protein>
<dbReference type="NCBIfam" id="TIGR00608">
    <property type="entry name" value="radc"/>
    <property type="match status" value="1"/>
</dbReference>
<dbReference type="InterPro" id="IPR020891">
    <property type="entry name" value="UPF0758_CS"/>
</dbReference>
<evidence type="ECO:0000256" key="5">
    <source>
        <dbReference type="ARBA" id="ARBA00023049"/>
    </source>
</evidence>
<feature type="region of interest" description="Disordered" evidence="7">
    <location>
        <begin position="39"/>
        <end position="59"/>
    </location>
</feature>
<accession>A0A0K8NUS3</accession>
<proteinExistence type="inferred from homology"/>
<feature type="domain" description="MPN" evidence="8">
    <location>
        <begin position="88"/>
        <end position="210"/>
    </location>
</feature>
<dbReference type="PANTHER" id="PTHR30471:SF3">
    <property type="entry name" value="UPF0758 PROTEIN YEES-RELATED"/>
    <property type="match status" value="1"/>
</dbReference>
<sequence length="210" mass="23221">MNFHPFQGLQDLPDLPDAAHASREALVAEMLGLQAHPLPGPSPAALRVSDRETPHEDPATQQLLTRRLGVARELLMRELRDRMAQGPVMSSPQVLRDWLRLRCAGLQHEVFLALYLDANHRLIAHEEVFRGTLTQTSVYPRELVKSALARNAAAIAVAHNHPSGQAEPSRADEFLTQTLKSALALVDIRLIDHFVVAGDQCVSFAERGLL</sequence>
<keyword evidence="1" id="KW-0645">Protease</keyword>
<dbReference type="AlphaFoldDB" id="A0A0K8NUS3"/>
<evidence type="ECO:0000256" key="6">
    <source>
        <dbReference type="RuleBase" id="RU003797"/>
    </source>
</evidence>
<dbReference type="Gene3D" id="3.40.140.10">
    <property type="entry name" value="Cytidine Deaminase, domain 2"/>
    <property type="match status" value="1"/>
</dbReference>
<comment type="similarity">
    <text evidence="6">Belongs to the UPF0758 family.</text>
</comment>
<evidence type="ECO:0000256" key="1">
    <source>
        <dbReference type="ARBA" id="ARBA00022670"/>
    </source>
</evidence>
<gene>
    <name evidence="9" type="ORF">ISF6_3897</name>
</gene>
<dbReference type="EMBL" id="BBYR01000006">
    <property type="protein sequence ID" value="GAP34118.1"/>
    <property type="molecule type" value="Genomic_DNA"/>
</dbReference>
<dbReference type="GO" id="GO:0006508">
    <property type="term" value="P:proteolysis"/>
    <property type="evidence" value="ECO:0007669"/>
    <property type="project" value="UniProtKB-KW"/>
</dbReference>
<dbReference type="GO" id="GO:0008237">
    <property type="term" value="F:metallopeptidase activity"/>
    <property type="evidence" value="ECO:0007669"/>
    <property type="project" value="UniProtKB-KW"/>
</dbReference>
<evidence type="ECO:0000313" key="9">
    <source>
        <dbReference type="EMBL" id="GAP34118.1"/>
    </source>
</evidence>
<dbReference type="InterPro" id="IPR025657">
    <property type="entry name" value="RadC_JAB"/>
</dbReference>
<evidence type="ECO:0000256" key="3">
    <source>
        <dbReference type="ARBA" id="ARBA00022801"/>
    </source>
</evidence>
<dbReference type="SUPFAM" id="SSF102712">
    <property type="entry name" value="JAB1/MPN domain"/>
    <property type="match status" value="1"/>
</dbReference>
<evidence type="ECO:0000313" key="10">
    <source>
        <dbReference type="Proteomes" id="UP000037660"/>
    </source>
</evidence>
<evidence type="ECO:0000256" key="4">
    <source>
        <dbReference type="ARBA" id="ARBA00022833"/>
    </source>
</evidence>
<dbReference type="Proteomes" id="UP000037660">
    <property type="component" value="Unassembled WGS sequence"/>
</dbReference>
<evidence type="ECO:0000256" key="2">
    <source>
        <dbReference type="ARBA" id="ARBA00022723"/>
    </source>
</evidence>
<keyword evidence="10" id="KW-1185">Reference proteome</keyword>
<organism evidence="9 10">
    <name type="scientific">Piscinibacter sakaiensis</name>
    <name type="common">Ideonella sakaiensis</name>
    <dbReference type="NCBI Taxonomy" id="1547922"/>
    <lineage>
        <taxon>Bacteria</taxon>
        <taxon>Pseudomonadati</taxon>
        <taxon>Pseudomonadota</taxon>
        <taxon>Betaproteobacteria</taxon>
        <taxon>Burkholderiales</taxon>
        <taxon>Sphaerotilaceae</taxon>
        <taxon>Piscinibacter</taxon>
    </lineage>
</organism>
<feature type="compositionally biased region" description="Basic and acidic residues" evidence="7">
    <location>
        <begin position="48"/>
        <end position="58"/>
    </location>
</feature>
<dbReference type="PROSITE" id="PS01302">
    <property type="entry name" value="UPF0758"/>
    <property type="match status" value="1"/>
</dbReference>
<dbReference type="GO" id="GO:0046872">
    <property type="term" value="F:metal ion binding"/>
    <property type="evidence" value="ECO:0007669"/>
    <property type="project" value="UniProtKB-KW"/>
</dbReference>
<reference evidence="9 10" key="2">
    <citation type="journal article" date="2016" name="Science">
        <title>A bacterium that degrades and assimilates poly(ethylene terephthalate).</title>
        <authorList>
            <person name="Yoshida S."/>
            <person name="Hiraga K."/>
            <person name="Takehana T."/>
            <person name="Taniguchi I."/>
            <person name="Yamaji H."/>
            <person name="Maeda Y."/>
            <person name="Toyohara K."/>
            <person name="Miyamoto K."/>
            <person name="Kimura Y."/>
            <person name="Oda K."/>
        </authorList>
    </citation>
    <scope>NUCLEOTIDE SEQUENCE [LARGE SCALE GENOMIC DNA]</scope>
    <source>
        <strain evidence="10">NBRC 110686 / TISTR 2288 / 201-F6</strain>
    </source>
</reference>
<comment type="caution">
    <text evidence="9">The sequence shown here is derived from an EMBL/GenBank/DDBJ whole genome shotgun (WGS) entry which is preliminary data.</text>
</comment>
<dbReference type="InterPro" id="IPR037518">
    <property type="entry name" value="MPN"/>
</dbReference>
<keyword evidence="2" id="KW-0479">Metal-binding</keyword>
<dbReference type="CDD" id="cd08071">
    <property type="entry name" value="MPN_DUF2466"/>
    <property type="match status" value="1"/>
</dbReference>
<keyword evidence="5" id="KW-0482">Metalloprotease</keyword>